<dbReference type="SUPFAM" id="SSF56784">
    <property type="entry name" value="HAD-like"/>
    <property type="match status" value="1"/>
</dbReference>
<reference evidence="1" key="2">
    <citation type="submission" date="2020-09" db="EMBL/GenBank/DDBJ databases">
        <authorList>
            <person name="Sun Q."/>
            <person name="Zhou Y."/>
        </authorList>
    </citation>
    <scope>NUCLEOTIDE SEQUENCE</scope>
    <source>
        <strain evidence="1">CGMCC 1.12214</strain>
    </source>
</reference>
<dbReference type="EMBL" id="BMES01000002">
    <property type="protein sequence ID" value="GGH19060.1"/>
    <property type="molecule type" value="Genomic_DNA"/>
</dbReference>
<accession>A0A917I6B8</accession>
<sequence>MVINQPSGSPCPGVRVLCDFDGTITAQDVTDLVLSKLAAPEWLHVEELWRSGAIGSGECMRRQVALMRCGWSELDDLLDRIDVEPGFVAFARGCARMGLRLEIVSDGLDYAIRRILGKRRLDLPIRANRLLRGEDGRWSLATPFADARCLNGAAHCKCWSGGSAPVRYTVVIGDGRSDMCVAERADLVFAKQGAEAPSPLLRHCGNLGLPHVAFTSFDDLGRALEAHFAQWRMRAAS</sequence>
<comment type="caution">
    <text evidence="1">The sequence shown here is derived from an EMBL/GenBank/DDBJ whole genome shotgun (WGS) entry which is preliminary data.</text>
</comment>
<dbReference type="NCBIfam" id="TIGR01488">
    <property type="entry name" value="HAD-SF-IB"/>
    <property type="match status" value="1"/>
</dbReference>
<dbReference type="Gene3D" id="3.40.50.1000">
    <property type="entry name" value="HAD superfamily/HAD-like"/>
    <property type="match status" value="1"/>
</dbReference>
<dbReference type="Gene3D" id="3.90.1470.20">
    <property type="match status" value="1"/>
</dbReference>
<keyword evidence="2" id="KW-1185">Reference proteome</keyword>
<evidence type="ECO:0000313" key="1">
    <source>
        <dbReference type="EMBL" id="GGH19060.1"/>
    </source>
</evidence>
<gene>
    <name evidence="1" type="ORF">GCM10007036_21680</name>
</gene>
<dbReference type="Proteomes" id="UP000603912">
    <property type="component" value="Unassembled WGS sequence"/>
</dbReference>
<dbReference type="AlphaFoldDB" id="A0A917I6B8"/>
<protein>
    <submittedName>
        <fullName evidence="1">2,3-diketo-5-methylthio-1-phosphopentane phosphatase</fullName>
    </submittedName>
</protein>
<evidence type="ECO:0000313" key="2">
    <source>
        <dbReference type="Proteomes" id="UP000603912"/>
    </source>
</evidence>
<name>A0A917I6B8_9HYPH</name>
<dbReference type="InterPro" id="IPR036412">
    <property type="entry name" value="HAD-like_sf"/>
</dbReference>
<reference evidence="1" key="1">
    <citation type="journal article" date="2014" name="Int. J. Syst. Evol. Microbiol.">
        <title>Complete genome sequence of Corynebacterium casei LMG S-19264T (=DSM 44701T), isolated from a smear-ripened cheese.</title>
        <authorList>
            <consortium name="US DOE Joint Genome Institute (JGI-PGF)"/>
            <person name="Walter F."/>
            <person name="Albersmeier A."/>
            <person name="Kalinowski J."/>
            <person name="Ruckert C."/>
        </authorList>
    </citation>
    <scope>NUCLEOTIDE SEQUENCE</scope>
    <source>
        <strain evidence="1">CGMCC 1.12214</strain>
    </source>
</reference>
<dbReference type="Pfam" id="PF12710">
    <property type="entry name" value="HAD"/>
    <property type="match status" value="1"/>
</dbReference>
<organism evidence="1 2">
    <name type="scientific">Alsobacter metallidurans</name>
    <dbReference type="NCBI Taxonomy" id="340221"/>
    <lineage>
        <taxon>Bacteria</taxon>
        <taxon>Pseudomonadati</taxon>
        <taxon>Pseudomonadota</taxon>
        <taxon>Alphaproteobacteria</taxon>
        <taxon>Hyphomicrobiales</taxon>
        <taxon>Alsobacteraceae</taxon>
        <taxon>Alsobacter</taxon>
    </lineage>
</organism>
<proteinExistence type="predicted"/>
<dbReference type="InterPro" id="IPR023214">
    <property type="entry name" value="HAD_sf"/>
</dbReference>